<comment type="caution">
    <text evidence="1">The sequence shown here is derived from an EMBL/GenBank/DDBJ whole genome shotgun (WGS) entry which is preliminary data.</text>
</comment>
<dbReference type="Proteomes" id="UP000260773">
    <property type="component" value="Unassembled WGS sequence"/>
</dbReference>
<organism evidence="1 2">
    <name type="scientific">Coprococcus catus</name>
    <dbReference type="NCBI Taxonomy" id="116085"/>
    <lineage>
        <taxon>Bacteria</taxon>
        <taxon>Bacillati</taxon>
        <taxon>Bacillota</taxon>
        <taxon>Clostridia</taxon>
        <taxon>Lachnospirales</taxon>
        <taxon>Lachnospiraceae</taxon>
        <taxon>Coprococcus</taxon>
    </lineage>
</organism>
<name>A0A3E2TEX6_9FIRM</name>
<reference evidence="1 2" key="1">
    <citation type="submission" date="2018-08" db="EMBL/GenBank/DDBJ databases">
        <title>A genome reference for cultivated species of the human gut microbiota.</title>
        <authorList>
            <person name="Zou Y."/>
            <person name="Xue W."/>
            <person name="Luo G."/>
        </authorList>
    </citation>
    <scope>NUCLEOTIDE SEQUENCE [LARGE SCALE GENOMIC DNA]</scope>
    <source>
        <strain evidence="1 2">AF45-17</strain>
    </source>
</reference>
<proteinExistence type="predicted"/>
<evidence type="ECO:0000313" key="1">
    <source>
        <dbReference type="EMBL" id="RGB73813.1"/>
    </source>
</evidence>
<dbReference type="EMBL" id="QVEP01000065">
    <property type="protein sequence ID" value="RGB73813.1"/>
    <property type="molecule type" value="Genomic_DNA"/>
</dbReference>
<sequence>MNAYGTLLKKLIRFTNIKLTNLAEIVGYDTSYISKWCNKGKLPAAKAAPNVNKCLADVFAREIIIQEEATLFAAEFNASGPYDESSLSSTIFRLLKDAYKRSYDNTSENAQLAGLSSQRMLLWQLDIKNFFVTELPQLLHQLNEPCQILCTMDICGFLKDLSYETGRQAYYTNPVHIKMGINLGGHCKNNSYIPQLYYFLNHYNDISFDFYENTCMDYMNLFIVKNCIAVQCALDKDYRISIAHIITDTAQVNSLYQKVNSEFTLSRLMIHSSDSEELFYNGYRTEFYAHNAFQIMVAKGFEFLLPPEINPRLIQAARDQGFDESMAQLVAHLGITWEEIFEKGAIDFYLLKTNLIRYITDGTIYFADVVYHMSVEERKKHIQHVLDLVQKNPNIRFFIIDDECIPNSEHLFQMSVYNNKRKLFLKNMEHYDARTHLGPSFYTMQNETLIGGISQYFSELQSSSLCNVYGSEDVFRFYEKYGIMIDRMLSIEE</sequence>
<gene>
    <name evidence="1" type="ORF">DW070_15720</name>
</gene>
<evidence type="ECO:0000313" key="2">
    <source>
        <dbReference type="Proteomes" id="UP000260773"/>
    </source>
</evidence>
<accession>A0A3E2TEX6</accession>
<protein>
    <submittedName>
        <fullName evidence="1">Uncharacterized protein</fullName>
    </submittedName>
</protein>
<dbReference type="AlphaFoldDB" id="A0A3E2TEX6"/>